<keyword evidence="1" id="KW-0472">Membrane</keyword>
<accession>A0ABT2WTE2</accession>
<dbReference type="Proteomes" id="UP001321014">
    <property type="component" value="Unassembled WGS sequence"/>
</dbReference>
<sequence>MPVIDYPIAAMVLWIVCGLIVLFGEYEAGSKWVASAAIVAVVILILLALITWLAE</sequence>
<proteinExistence type="predicted"/>
<comment type="caution">
    <text evidence="2">The sequence shown here is derived from an EMBL/GenBank/DDBJ whole genome shotgun (WGS) entry which is preliminary data.</text>
</comment>
<organism evidence="2 3">
    <name type="scientific">Ruegeria marisflavi</name>
    <dbReference type="NCBI Taxonomy" id="2984152"/>
    <lineage>
        <taxon>Bacteria</taxon>
        <taxon>Pseudomonadati</taxon>
        <taxon>Pseudomonadota</taxon>
        <taxon>Alphaproteobacteria</taxon>
        <taxon>Rhodobacterales</taxon>
        <taxon>Roseobacteraceae</taxon>
        <taxon>Ruegeria</taxon>
    </lineage>
</organism>
<evidence type="ECO:0000313" key="2">
    <source>
        <dbReference type="EMBL" id="MCU9839180.1"/>
    </source>
</evidence>
<name>A0ABT2WTE2_9RHOB</name>
<dbReference type="EMBL" id="JAOVQN010000016">
    <property type="protein sequence ID" value="MCU9839180.1"/>
    <property type="molecule type" value="Genomic_DNA"/>
</dbReference>
<evidence type="ECO:0000313" key="3">
    <source>
        <dbReference type="Proteomes" id="UP001321014"/>
    </source>
</evidence>
<reference evidence="2 3" key="1">
    <citation type="submission" date="2022-10" db="EMBL/GenBank/DDBJ databases">
        <title>Ruegeria sp. nov., isolated from ocean surface water.</title>
        <authorList>
            <person name="He W."/>
            <person name="Wang L."/>
            <person name="Zhang D.-F."/>
        </authorList>
    </citation>
    <scope>NUCLEOTIDE SEQUENCE [LARGE SCALE GENOMIC DNA]</scope>
    <source>
        <strain evidence="2 3">WL0004</strain>
    </source>
</reference>
<feature type="transmembrane region" description="Helical" evidence="1">
    <location>
        <begin position="6"/>
        <end position="25"/>
    </location>
</feature>
<evidence type="ECO:0000256" key="1">
    <source>
        <dbReference type="SAM" id="Phobius"/>
    </source>
</evidence>
<gene>
    <name evidence="2" type="ORF">OEZ49_15500</name>
</gene>
<keyword evidence="3" id="KW-1185">Reference proteome</keyword>
<protein>
    <submittedName>
        <fullName evidence="2">Uncharacterized protein</fullName>
    </submittedName>
</protein>
<feature type="transmembrane region" description="Helical" evidence="1">
    <location>
        <begin position="32"/>
        <end position="54"/>
    </location>
</feature>
<keyword evidence="1" id="KW-0812">Transmembrane</keyword>
<keyword evidence="1" id="KW-1133">Transmembrane helix</keyword>
<dbReference type="RefSeq" id="WP_263389166.1">
    <property type="nucleotide sequence ID" value="NZ_JAOVQN010000016.1"/>
</dbReference>